<comment type="caution">
    <text evidence="2">The sequence shown here is derived from an EMBL/GenBank/DDBJ whole genome shotgun (WGS) entry which is preliminary data.</text>
</comment>
<feature type="transmembrane region" description="Helical" evidence="1">
    <location>
        <begin position="17"/>
        <end position="41"/>
    </location>
</feature>
<proteinExistence type="predicted"/>
<keyword evidence="1" id="KW-0472">Membrane</keyword>
<gene>
    <name evidence="2" type="ORF">SPARVUS_LOCUS2745572</name>
</gene>
<sequence length="67" mass="7894">SAHSSPACQSLVHSTLLFFYCPSFLLPFSTFFHFNSCRLLLTVEYLVRRKFHRWTYCTGGNLSRYHT</sequence>
<keyword evidence="3" id="KW-1185">Reference proteome</keyword>
<reference evidence="2" key="1">
    <citation type="submission" date="2023-05" db="EMBL/GenBank/DDBJ databases">
        <authorList>
            <person name="Stuckert A."/>
        </authorList>
    </citation>
    <scope>NUCLEOTIDE SEQUENCE</scope>
</reference>
<dbReference type="Proteomes" id="UP001162483">
    <property type="component" value="Unassembled WGS sequence"/>
</dbReference>
<protein>
    <submittedName>
        <fullName evidence="2">Uncharacterized protein</fullName>
    </submittedName>
</protein>
<evidence type="ECO:0000256" key="1">
    <source>
        <dbReference type="SAM" id="Phobius"/>
    </source>
</evidence>
<evidence type="ECO:0000313" key="2">
    <source>
        <dbReference type="EMBL" id="CAI9545916.1"/>
    </source>
</evidence>
<accession>A0ABN9BEG0</accession>
<keyword evidence="1" id="KW-0812">Transmembrane</keyword>
<organism evidence="2 3">
    <name type="scientific">Staurois parvus</name>
    <dbReference type="NCBI Taxonomy" id="386267"/>
    <lineage>
        <taxon>Eukaryota</taxon>
        <taxon>Metazoa</taxon>
        <taxon>Chordata</taxon>
        <taxon>Craniata</taxon>
        <taxon>Vertebrata</taxon>
        <taxon>Euteleostomi</taxon>
        <taxon>Amphibia</taxon>
        <taxon>Batrachia</taxon>
        <taxon>Anura</taxon>
        <taxon>Neobatrachia</taxon>
        <taxon>Ranoidea</taxon>
        <taxon>Ranidae</taxon>
        <taxon>Staurois</taxon>
    </lineage>
</organism>
<name>A0ABN9BEG0_9NEOB</name>
<evidence type="ECO:0000313" key="3">
    <source>
        <dbReference type="Proteomes" id="UP001162483"/>
    </source>
</evidence>
<dbReference type="EMBL" id="CATNWA010003646">
    <property type="protein sequence ID" value="CAI9545916.1"/>
    <property type="molecule type" value="Genomic_DNA"/>
</dbReference>
<feature type="non-terminal residue" evidence="2">
    <location>
        <position position="1"/>
    </location>
</feature>
<keyword evidence="1" id="KW-1133">Transmembrane helix</keyword>